<organism evidence="2 3">
    <name type="scientific">Hoeflea poritis</name>
    <dbReference type="NCBI Taxonomy" id="2993659"/>
    <lineage>
        <taxon>Bacteria</taxon>
        <taxon>Pseudomonadati</taxon>
        <taxon>Pseudomonadota</taxon>
        <taxon>Alphaproteobacteria</taxon>
        <taxon>Hyphomicrobiales</taxon>
        <taxon>Rhizobiaceae</taxon>
        <taxon>Hoeflea</taxon>
    </lineage>
</organism>
<name>A0ABT4VKL1_9HYPH</name>
<reference evidence="2" key="1">
    <citation type="submission" date="2022-11" db="EMBL/GenBank/DDBJ databases">
        <title>Hoeflea poritis sp. nov., isolated from scleractinian coral Porites lutea.</title>
        <authorList>
            <person name="Zhang G."/>
            <person name="Wei Q."/>
            <person name="Cai L."/>
        </authorList>
    </citation>
    <scope>NUCLEOTIDE SEQUENCE</scope>
    <source>
        <strain evidence="2">E7-10</strain>
    </source>
</reference>
<keyword evidence="3" id="KW-1185">Reference proteome</keyword>
<dbReference type="Proteomes" id="UP001148313">
    <property type="component" value="Unassembled WGS sequence"/>
</dbReference>
<protein>
    <submittedName>
        <fullName evidence="2">HAD family hydrolase</fullName>
    </submittedName>
</protein>
<dbReference type="SFLD" id="SFLDG01129">
    <property type="entry name" value="C1.5:_HAD__Beta-PGM__Phosphata"/>
    <property type="match status" value="1"/>
</dbReference>
<dbReference type="Gene3D" id="1.10.150.520">
    <property type="match status" value="1"/>
</dbReference>
<dbReference type="GO" id="GO:0016787">
    <property type="term" value="F:hydrolase activity"/>
    <property type="evidence" value="ECO:0007669"/>
    <property type="project" value="UniProtKB-KW"/>
</dbReference>
<accession>A0ABT4VKL1</accession>
<proteinExistence type="predicted"/>
<dbReference type="Gene3D" id="3.40.50.1000">
    <property type="entry name" value="HAD superfamily/HAD-like"/>
    <property type="match status" value="2"/>
</dbReference>
<evidence type="ECO:0000313" key="3">
    <source>
        <dbReference type="Proteomes" id="UP001148313"/>
    </source>
</evidence>
<keyword evidence="1 2" id="KW-0378">Hydrolase</keyword>
<gene>
    <name evidence="2" type="ORF">OOZ53_07825</name>
</gene>
<sequence>MNMGSRKHVVLADIDNTLYDWGRFFAPSFRAMCHALSRELNLPFDDLVSDFRSVYSHHDSLEYAFSIQELNSVKRLSSREVENLVRIGRGAFSKVQKFHLKPYPGVQEGLEFIHKHGHLLFCVTNSPLYLAQKRLFELRLDKYVSGIVAWEGIGPSEAVNVKYVSGSKRKRTRIELVATFHKSESKPNPYPYTLALDMLPKDVGQIWAIGDSRNKDLSPASSLGIQTIWAKYGAVFDPQTKDNQTLLQITNWSNEEVAHTYDHQSFQPDFQVESFSEVSQLLPKRNLTLLDLMEDSIE</sequence>
<dbReference type="InterPro" id="IPR036412">
    <property type="entry name" value="HAD-like_sf"/>
</dbReference>
<dbReference type="SFLD" id="SFLDS00003">
    <property type="entry name" value="Haloacid_Dehalogenase"/>
    <property type="match status" value="1"/>
</dbReference>
<dbReference type="RefSeq" id="WP_271088859.1">
    <property type="nucleotide sequence ID" value="NZ_JAPJZH010000004.1"/>
</dbReference>
<comment type="caution">
    <text evidence="2">The sequence shown here is derived from an EMBL/GenBank/DDBJ whole genome shotgun (WGS) entry which is preliminary data.</text>
</comment>
<dbReference type="PANTHER" id="PTHR43316">
    <property type="entry name" value="HYDROLASE, HALOACID DELAHOGENASE-RELATED"/>
    <property type="match status" value="1"/>
</dbReference>
<dbReference type="Pfam" id="PF00702">
    <property type="entry name" value="Hydrolase"/>
    <property type="match status" value="1"/>
</dbReference>
<evidence type="ECO:0000313" key="2">
    <source>
        <dbReference type="EMBL" id="MDA4845253.1"/>
    </source>
</evidence>
<dbReference type="SUPFAM" id="SSF56784">
    <property type="entry name" value="HAD-like"/>
    <property type="match status" value="1"/>
</dbReference>
<dbReference type="InterPro" id="IPR023214">
    <property type="entry name" value="HAD_sf"/>
</dbReference>
<dbReference type="PANTHER" id="PTHR43316:SF3">
    <property type="entry name" value="HALOACID DEHALOGENASE, TYPE II (AFU_ORTHOLOGUE AFUA_2G07750)-RELATED"/>
    <property type="match status" value="1"/>
</dbReference>
<dbReference type="InterPro" id="IPR051540">
    <property type="entry name" value="S-2-haloacid_dehalogenase"/>
</dbReference>
<evidence type="ECO:0000256" key="1">
    <source>
        <dbReference type="ARBA" id="ARBA00022801"/>
    </source>
</evidence>
<dbReference type="EMBL" id="JAPJZH010000004">
    <property type="protein sequence ID" value="MDA4845253.1"/>
    <property type="molecule type" value="Genomic_DNA"/>
</dbReference>